<dbReference type="Proteomes" id="UP000494206">
    <property type="component" value="Unassembled WGS sequence"/>
</dbReference>
<reference evidence="3 4" key="1">
    <citation type="submission" date="2020-04" db="EMBL/GenBank/DDBJ databases">
        <authorList>
            <person name="Laetsch R D."/>
            <person name="Stevens L."/>
            <person name="Kumar S."/>
            <person name="Blaxter L. M."/>
        </authorList>
    </citation>
    <scope>NUCLEOTIDE SEQUENCE [LARGE SCALE GENOMIC DNA]</scope>
</reference>
<dbReference type="EMBL" id="CADEPM010000002">
    <property type="protein sequence ID" value="CAB3399613.1"/>
    <property type="molecule type" value="Genomic_DNA"/>
</dbReference>
<dbReference type="InterPro" id="IPR053295">
    <property type="entry name" value="Innate_immunity_reg"/>
</dbReference>
<evidence type="ECO:0000313" key="4">
    <source>
        <dbReference type="Proteomes" id="UP000494206"/>
    </source>
</evidence>
<comment type="caution">
    <text evidence="3">The sequence shown here is derived from an EMBL/GenBank/DDBJ whole genome shotgun (WGS) entry which is preliminary data.</text>
</comment>
<sequence length="321" mass="36423">MFKWYFSILVLAGIANSNRVEGNSQELFSKLSDKLNYLSNANIPLVSERYYPVFPETFDIKPIFYEDSIVPCKPGFTGEDCSIPMCVNKTVPILPHDGTAGFGDLVETDFSKTCSDEFLFTVDSFMEEFFIVISTFDEGQPSATLYNPFGVEVESCGDFTNTPNQIIHMFCNPKEVHGLGMYKIKLKATSEMPCIFEVRAPTNLTLDGGFVVDPTDDDIQHFILPIKNQGIFRFPNEYDKSYLAFKIEHEEYPVHTEKVHIYANGVHDSEYGLTVRYGCNAPHITNGTYTCVAQNLYHVKDMTPRDIDSKEFMILIVTWST</sequence>
<evidence type="ECO:0000256" key="1">
    <source>
        <dbReference type="SAM" id="SignalP"/>
    </source>
</evidence>
<dbReference type="PANTHER" id="PTHR47324">
    <property type="entry name" value="PROTEIN IRG-7-RELATED"/>
    <property type="match status" value="1"/>
</dbReference>
<dbReference type="InterPro" id="IPR057086">
    <property type="entry name" value="GBD_Irg-7_N"/>
</dbReference>
<dbReference type="AlphaFoldDB" id="A0A8S1EIT5"/>
<dbReference type="PANTHER" id="PTHR47324:SF2">
    <property type="entry name" value="EGF-LIKE DOMAIN-CONTAINING PROTEIN-RELATED"/>
    <property type="match status" value="1"/>
</dbReference>
<feature type="domain" description="Irg-7 N-terminal galactose binding" evidence="2">
    <location>
        <begin position="105"/>
        <end position="202"/>
    </location>
</feature>
<protein>
    <recommendedName>
        <fullName evidence="2">Irg-7 N-terminal galactose binding domain-containing protein</fullName>
    </recommendedName>
</protein>
<gene>
    <name evidence="3" type="ORF">CBOVIS_LOCUS2711</name>
</gene>
<feature type="signal peptide" evidence="1">
    <location>
        <begin position="1"/>
        <end position="17"/>
    </location>
</feature>
<evidence type="ECO:0000313" key="3">
    <source>
        <dbReference type="EMBL" id="CAB3399613.1"/>
    </source>
</evidence>
<proteinExistence type="predicted"/>
<dbReference type="Pfam" id="PF23623">
    <property type="entry name" value="GBD_IRG7_N"/>
    <property type="match status" value="1"/>
</dbReference>
<accession>A0A8S1EIT5</accession>
<evidence type="ECO:0000259" key="2">
    <source>
        <dbReference type="Pfam" id="PF23623"/>
    </source>
</evidence>
<dbReference type="OrthoDB" id="5781163at2759"/>
<keyword evidence="4" id="KW-1185">Reference proteome</keyword>
<name>A0A8S1EIT5_9PELO</name>
<keyword evidence="1" id="KW-0732">Signal</keyword>
<feature type="chain" id="PRO_5035910982" description="Irg-7 N-terminal galactose binding domain-containing protein" evidence="1">
    <location>
        <begin position="18"/>
        <end position="321"/>
    </location>
</feature>
<organism evidence="3 4">
    <name type="scientific">Caenorhabditis bovis</name>
    <dbReference type="NCBI Taxonomy" id="2654633"/>
    <lineage>
        <taxon>Eukaryota</taxon>
        <taxon>Metazoa</taxon>
        <taxon>Ecdysozoa</taxon>
        <taxon>Nematoda</taxon>
        <taxon>Chromadorea</taxon>
        <taxon>Rhabditida</taxon>
        <taxon>Rhabditina</taxon>
        <taxon>Rhabditomorpha</taxon>
        <taxon>Rhabditoidea</taxon>
        <taxon>Rhabditidae</taxon>
        <taxon>Peloderinae</taxon>
        <taxon>Caenorhabditis</taxon>
    </lineage>
</organism>